<evidence type="ECO:0000256" key="17">
    <source>
        <dbReference type="ARBA" id="ARBA00034523"/>
    </source>
</evidence>
<evidence type="ECO:0000256" key="6">
    <source>
        <dbReference type="ARBA" id="ARBA00022692"/>
    </source>
</evidence>
<keyword evidence="10" id="KW-0862">Zinc</keyword>
<keyword evidence="11" id="KW-0653">Protein transport</keyword>
<proteinExistence type="inferred from homology"/>
<dbReference type="SMART" id="SM00184">
    <property type="entry name" value="RING"/>
    <property type="match status" value="1"/>
</dbReference>
<organism evidence="21 22">
    <name type="scientific">Terfezia boudieri ATCC MYA-4762</name>
    <dbReference type="NCBI Taxonomy" id="1051890"/>
    <lineage>
        <taxon>Eukaryota</taxon>
        <taxon>Fungi</taxon>
        <taxon>Dikarya</taxon>
        <taxon>Ascomycota</taxon>
        <taxon>Pezizomycotina</taxon>
        <taxon>Pezizomycetes</taxon>
        <taxon>Pezizales</taxon>
        <taxon>Pezizaceae</taxon>
        <taxon>Terfezia</taxon>
    </lineage>
</organism>
<reference evidence="21 22" key="1">
    <citation type="journal article" date="2018" name="Nat. Ecol. Evol.">
        <title>Pezizomycetes genomes reveal the molecular basis of ectomycorrhizal truffle lifestyle.</title>
        <authorList>
            <person name="Murat C."/>
            <person name="Payen T."/>
            <person name="Noel B."/>
            <person name="Kuo A."/>
            <person name="Morin E."/>
            <person name="Chen J."/>
            <person name="Kohler A."/>
            <person name="Krizsan K."/>
            <person name="Balestrini R."/>
            <person name="Da Silva C."/>
            <person name="Montanini B."/>
            <person name="Hainaut M."/>
            <person name="Levati E."/>
            <person name="Barry K.W."/>
            <person name="Belfiori B."/>
            <person name="Cichocki N."/>
            <person name="Clum A."/>
            <person name="Dockter R.B."/>
            <person name="Fauchery L."/>
            <person name="Guy J."/>
            <person name="Iotti M."/>
            <person name="Le Tacon F."/>
            <person name="Lindquist E.A."/>
            <person name="Lipzen A."/>
            <person name="Malagnac F."/>
            <person name="Mello A."/>
            <person name="Molinier V."/>
            <person name="Miyauchi S."/>
            <person name="Poulain J."/>
            <person name="Riccioni C."/>
            <person name="Rubini A."/>
            <person name="Sitrit Y."/>
            <person name="Splivallo R."/>
            <person name="Traeger S."/>
            <person name="Wang M."/>
            <person name="Zifcakova L."/>
            <person name="Wipf D."/>
            <person name="Zambonelli A."/>
            <person name="Paolocci F."/>
            <person name="Nowrousian M."/>
            <person name="Ottonello S."/>
            <person name="Baldrian P."/>
            <person name="Spatafora J.W."/>
            <person name="Henrissat B."/>
            <person name="Nagy L.G."/>
            <person name="Aury J.M."/>
            <person name="Wincker P."/>
            <person name="Grigoriev I.V."/>
            <person name="Bonfante P."/>
            <person name="Martin F.M."/>
        </authorList>
    </citation>
    <scope>NUCLEOTIDE SEQUENCE [LARGE SCALE GENOMIC DNA]</scope>
    <source>
        <strain evidence="21 22">ATCC MYA-4762</strain>
    </source>
</reference>
<keyword evidence="6" id="KW-0812">Transmembrane</keyword>
<keyword evidence="9" id="KW-0833">Ubl conjugation pathway</keyword>
<evidence type="ECO:0000256" key="12">
    <source>
        <dbReference type="ARBA" id="ARBA00022989"/>
    </source>
</evidence>
<name>A0A3N4LML4_9PEZI</name>
<dbReference type="Proteomes" id="UP000267821">
    <property type="component" value="Unassembled WGS sequence"/>
</dbReference>
<dbReference type="InterPro" id="IPR017907">
    <property type="entry name" value="Znf_RING_CS"/>
</dbReference>
<comment type="catalytic activity">
    <reaction evidence="16">
        <text>[E2 ubiquitin-conjugating enzyme]-S-ubiquitinyl-L-cysteine + [acceptor protein]-L-cysteine = [E2 ubiquitin-conjugating enzyme]-L-cysteine + [acceptor protein]-S-ubiquitinyl-L-cysteine.</text>
        <dbReference type="EC" id="2.3.2.36"/>
    </reaction>
</comment>
<evidence type="ECO:0000256" key="14">
    <source>
        <dbReference type="ARBA" id="ARBA00023140"/>
    </source>
</evidence>
<evidence type="ECO:0000256" key="10">
    <source>
        <dbReference type="ARBA" id="ARBA00022833"/>
    </source>
</evidence>
<evidence type="ECO:0000256" key="16">
    <source>
        <dbReference type="ARBA" id="ARBA00034438"/>
    </source>
</evidence>
<dbReference type="GO" id="GO:0016562">
    <property type="term" value="P:protein import into peroxisome matrix, receptor recycling"/>
    <property type="evidence" value="ECO:0007669"/>
    <property type="project" value="UniProtKB-ARBA"/>
</dbReference>
<dbReference type="GO" id="GO:0016567">
    <property type="term" value="P:protein ubiquitination"/>
    <property type="evidence" value="ECO:0007669"/>
    <property type="project" value="UniProtKB-ARBA"/>
</dbReference>
<evidence type="ECO:0000256" key="5">
    <source>
        <dbReference type="ARBA" id="ARBA00022679"/>
    </source>
</evidence>
<evidence type="ECO:0000256" key="11">
    <source>
        <dbReference type="ARBA" id="ARBA00022927"/>
    </source>
</evidence>
<evidence type="ECO:0000256" key="7">
    <source>
        <dbReference type="ARBA" id="ARBA00022723"/>
    </source>
</evidence>
<dbReference type="PROSITE" id="PS50089">
    <property type="entry name" value="ZF_RING_2"/>
    <property type="match status" value="1"/>
</dbReference>
<dbReference type="Pfam" id="PF04757">
    <property type="entry name" value="Pex2_Pex12"/>
    <property type="match status" value="1"/>
</dbReference>
<dbReference type="PANTHER" id="PTHR48178:SF1">
    <property type="entry name" value="PEROXISOME BIOGENESIS FACTOR 2"/>
    <property type="match status" value="1"/>
</dbReference>
<dbReference type="OrthoDB" id="1701437at2759"/>
<dbReference type="Pfam" id="PF00097">
    <property type="entry name" value="zf-C3HC4"/>
    <property type="match status" value="1"/>
</dbReference>
<evidence type="ECO:0000259" key="20">
    <source>
        <dbReference type="PROSITE" id="PS50089"/>
    </source>
</evidence>
<evidence type="ECO:0000313" key="21">
    <source>
        <dbReference type="EMBL" id="RPB22908.1"/>
    </source>
</evidence>
<comment type="subcellular location">
    <subcellularLocation>
        <location evidence="1">Peroxisome membrane</location>
        <topology evidence="1">Multi-pass membrane protein</topology>
    </subcellularLocation>
</comment>
<keyword evidence="7" id="KW-0479">Metal-binding</keyword>
<dbReference type="GO" id="GO:0008270">
    <property type="term" value="F:zinc ion binding"/>
    <property type="evidence" value="ECO:0007669"/>
    <property type="project" value="UniProtKB-KW"/>
</dbReference>
<dbReference type="EMBL" id="ML121549">
    <property type="protein sequence ID" value="RPB22908.1"/>
    <property type="molecule type" value="Genomic_DNA"/>
</dbReference>
<evidence type="ECO:0000256" key="3">
    <source>
        <dbReference type="ARBA" id="ARBA00008704"/>
    </source>
</evidence>
<dbReference type="EC" id="2.3.2.36" evidence="17"/>
<dbReference type="InterPro" id="IPR025654">
    <property type="entry name" value="PEX2/10"/>
</dbReference>
<dbReference type="InterPro" id="IPR013083">
    <property type="entry name" value="Znf_RING/FYVE/PHD"/>
</dbReference>
<keyword evidence="5" id="KW-0808">Transferase</keyword>
<dbReference type="GO" id="GO:0005778">
    <property type="term" value="C:peroxisomal membrane"/>
    <property type="evidence" value="ECO:0007669"/>
    <property type="project" value="UniProtKB-SubCell"/>
</dbReference>
<keyword evidence="14" id="KW-0576">Peroxisome</keyword>
<evidence type="ECO:0000256" key="4">
    <source>
        <dbReference type="ARBA" id="ARBA00022448"/>
    </source>
</evidence>
<evidence type="ECO:0000313" key="22">
    <source>
        <dbReference type="Proteomes" id="UP000267821"/>
    </source>
</evidence>
<feature type="compositionally biased region" description="Basic and acidic residues" evidence="19">
    <location>
        <begin position="389"/>
        <end position="401"/>
    </location>
</feature>
<evidence type="ECO:0000256" key="18">
    <source>
        <dbReference type="PROSITE-ProRule" id="PRU00175"/>
    </source>
</evidence>
<dbReference type="GO" id="GO:0061630">
    <property type="term" value="F:ubiquitin protein ligase activity"/>
    <property type="evidence" value="ECO:0007669"/>
    <property type="project" value="UniProtKB-EC"/>
</dbReference>
<gene>
    <name evidence="21" type="ORF">L211DRAFT_857955</name>
</gene>
<feature type="region of interest" description="Disordered" evidence="19">
    <location>
        <begin position="363"/>
        <end position="462"/>
    </location>
</feature>
<keyword evidence="4" id="KW-0813">Transport</keyword>
<dbReference type="PANTHER" id="PTHR48178">
    <property type="entry name" value="PEROXISOME BIOGENESIS FACTOR 2"/>
    <property type="match status" value="1"/>
</dbReference>
<evidence type="ECO:0000256" key="2">
    <source>
        <dbReference type="ARBA" id="ARBA00004906"/>
    </source>
</evidence>
<comment type="pathway">
    <text evidence="2">Protein modification; protein ubiquitination.</text>
</comment>
<keyword evidence="8 18" id="KW-0863">Zinc-finger</keyword>
<evidence type="ECO:0000256" key="19">
    <source>
        <dbReference type="SAM" id="MobiDB-lite"/>
    </source>
</evidence>
<dbReference type="FunCoup" id="A0A3N4LML4">
    <property type="interactions" value="103"/>
</dbReference>
<keyword evidence="12" id="KW-1133">Transmembrane helix</keyword>
<dbReference type="InterPro" id="IPR018957">
    <property type="entry name" value="Znf_C3HC4_RING-type"/>
</dbReference>
<evidence type="ECO:0000256" key="13">
    <source>
        <dbReference type="ARBA" id="ARBA00023136"/>
    </source>
</evidence>
<dbReference type="InterPro" id="IPR006845">
    <property type="entry name" value="Pex_N"/>
</dbReference>
<comment type="similarity">
    <text evidence="3">Belongs to the pex2/pex10/pex12 family.</text>
</comment>
<evidence type="ECO:0000256" key="8">
    <source>
        <dbReference type="ARBA" id="ARBA00022771"/>
    </source>
</evidence>
<dbReference type="STRING" id="1051890.A0A3N4LML4"/>
<sequence length="462" mass="51502">MVEATTSSALSSAIAATLPTAGVLGNVATKPAFRVGQLDTELLDEELLDLLKQQLWGGLKYFRPSLKDSFEPELMAILRLALFKLTIWDNNATYGAALQNLKYVDARVPSKTQKVLYGLITVGGRYFYTRLNLWLQAKSNPEDETTVTRKLSDILEHLSTLHSFATLVSFLLFLKNGRHRTILDRILRLRLAAPNHMVSREVSFEYLNRQLVWHAITEFLLFLLPVVKIGRWRRWFSRIIRKAKSFGSSGNEDSSILKDRRGELSFLPEKTCAICFKETSADAEGKGPGAGGSTDVTNPYEAIPCGHLYCYICITSKIALEEGEGWECLRCNTLIMKCRPWKGGLGDNFSEDVAAGSSKRVGFERESYDHLERPPTVAVTSYEEESEAESGRTERGERRGGASEAPSGAPSVAHSFTRSRSPVRWDTVEDEEEEQGGNLYLQPGKADLGDHDSVYDTAGEED</sequence>
<keyword evidence="13" id="KW-0472">Membrane</keyword>
<evidence type="ECO:0000256" key="9">
    <source>
        <dbReference type="ARBA" id="ARBA00022786"/>
    </source>
</evidence>
<keyword evidence="22" id="KW-1185">Reference proteome</keyword>
<feature type="compositionally biased region" description="Basic and acidic residues" evidence="19">
    <location>
        <begin position="363"/>
        <end position="373"/>
    </location>
</feature>
<dbReference type="AlphaFoldDB" id="A0A3N4LML4"/>
<dbReference type="SUPFAM" id="SSF57850">
    <property type="entry name" value="RING/U-box"/>
    <property type="match status" value="1"/>
</dbReference>
<dbReference type="InterPro" id="IPR001841">
    <property type="entry name" value="Znf_RING"/>
</dbReference>
<dbReference type="PROSITE" id="PS00518">
    <property type="entry name" value="ZF_RING_1"/>
    <property type="match status" value="1"/>
</dbReference>
<dbReference type="Gene3D" id="3.30.40.10">
    <property type="entry name" value="Zinc/RING finger domain, C3HC4 (zinc finger)"/>
    <property type="match status" value="1"/>
</dbReference>
<evidence type="ECO:0000256" key="1">
    <source>
        <dbReference type="ARBA" id="ARBA00004585"/>
    </source>
</evidence>
<dbReference type="InParanoid" id="A0A3N4LML4"/>
<evidence type="ECO:0000256" key="15">
    <source>
        <dbReference type="ARBA" id="ARBA00032511"/>
    </source>
</evidence>
<accession>A0A3N4LML4</accession>
<feature type="domain" description="RING-type" evidence="20">
    <location>
        <begin position="272"/>
        <end position="332"/>
    </location>
</feature>
<protein>
    <recommendedName>
        <fullName evidence="17">RING-type E3 ubiquitin transferase (cysteine targeting)</fullName>
        <ecNumber evidence="17">2.3.2.36</ecNumber>
    </recommendedName>
    <alternativeName>
        <fullName evidence="15">Peroxin-2</fullName>
    </alternativeName>
</protein>